<organism evidence="1 2">
    <name type="scientific">Zalaria obscura</name>
    <dbReference type="NCBI Taxonomy" id="2024903"/>
    <lineage>
        <taxon>Eukaryota</taxon>
        <taxon>Fungi</taxon>
        <taxon>Dikarya</taxon>
        <taxon>Ascomycota</taxon>
        <taxon>Pezizomycotina</taxon>
        <taxon>Dothideomycetes</taxon>
        <taxon>Dothideomycetidae</taxon>
        <taxon>Dothideales</taxon>
        <taxon>Zalariaceae</taxon>
        <taxon>Zalaria</taxon>
    </lineage>
</organism>
<keyword evidence="2" id="KW-1185">Reference proteome</keyword>
<comment type="caution">
    <text evidence="1">The sequence shown here is derived from an EMBL/GenBank/DDBJ whole genome shotgun (WGS) entry which is preliminary data.</text>
</comment>
<reference evidence="1" key="1">
    <citation type="submission" date="2024-02" db="EMBL/GenBank/DDBJ databases">
        <title>Metagenome Assembled Genome of Zalaria obscura JY119.</title>
        <authorList>
            <person name="Vighnesh L."/>
            <person name="Jagadeeshwari U."/>
            <person name="Venkata Ramana C."/>
            <person name="Sasikala C."/>
        </authorList>
    </citation>
    <scope>NUCLEOTIDE SEQUENCE</scope>
    <source>
        <strain evidence="1">JY119</strain>
    </source>
</reference>
<sequence length="1469" mass="161271">MDHNGGPAPPGTSGTFFIPNTPPTETPPTTNNSDFPAFDPGHSNSGPYVQSMTGPVGEPGLPPSRPSSTATGATGVSSRAGTRPTASRRGLASFASRGSYHDSSRPQSSASRTHIPNLTSAAFFRPMSSQKLQGQRQPNRPTSPLRSQPIPARKSTETEASRRRHRYSNASIVTIEQNNRGLVDADAPPVPTSRGTATSRADINVDGSTLRNTVTEGSNSPLQHRDGALHSNGVANNGSASKPKSSKSPHSSRSSWGRLNRSNRNLGNGSPRANGHEKLHSTPPSPRLGPQSQSRRNHIGRNYQYFNGNTAFFLHGRLLNTRQKPLNIIPRGLHPHPSDPAEQDPLALGPPTTDWVTVRSFGKSTEGPNTAMEVPVKYCKSCGIWRPPRAHHCRVCDSCIETQDHHCVWLNNCVGRRNYRYFYTFVASGTILGCFLLAASLAHILVWMHRNNTSFGAAINEWRVPFAMFIYGILVIPYPGALWGYHLFLTARGESTREYLNSHKFLKKDRHRPFSQQSILRNWASILIRPRPPTYMRFRHRYEEGDQRLGGTKRRSRKQKNQDLEKGDLEMKELNAGSTPGFQGPVRITHAKMVRERSRPSIERAASTSSSSASSCINVAQTRRTRDISPSSASQSQSASASTPPTSLPEDSPPTEKQKGKDLYDTLAALTGQDETSSLTRQSTRPRRSRVSYNVNEIENKPLARAATAEGTRTFSGETLVGSETNVSVAGGQDIDTPRRKTLGDGIEKLDLDWKLDGMPGDSKGASAASPARRSKRRQSGNLLKEVAGVVGKAKSVLGKRGREVVESAKEMVGMGDKDKSSRRQSTRIVSLEQQKTKEESEAVEPAKKRSRLSFSLESIGIATTTGASISKPKTRPFKRYQEAGLYVGQDISASKSKSKKSRTSTSSSTTANPRTMLPLPMWGRLDKDRDFFLPWDVFAPTPELRGKDKPKNWSDVRKNRWVGDAKKSWARPEKLAHSTCLCKPPASGSTEMGCTDDGRCLNREMLFECDDNNCMLGDLCSNRPFAELARRAQPLPRNKAGDEDAKAAKMNPYNFGVEVLKTSDRGFGVRATRSFRPGQIIVEYCGEVITNEECERRMREEYVDNECYYLMDFENGTVIDATKGSIARFVNHSCEPNCRVEKWKVNNLPRMALFAGDRGIMTGEELTYDYNFDPFSSTNVQECRCGTPSCRGFLGPKPKEERKPTVLAGLKRKLGLSNTTPESQPEQRKVLKKRKVPTLPRGWAYVDPKVEAQRLVEETAAKGLLDEAEVQAEVQENENGGKRRASAIRKSSATSVRTVKQTQTQTQPQTQKRNSIVRTTSTKVSPASSKLAKRASTGSAQKEKGAEKEAKTLLKRAADGLSRTASALSRASSQKSHNGKGKKEAQADDGKVKARRPIIVLKQSTLTFPPAPRTFSSGSAAEPLIAGDGISKRAGGAREKAKRASLGSRLGGLAEKRSSVRVVAEDEI</sequence>
<accession>A0ACC3S846</accession>
<proteinExistence type="predicted"/>
<dbReference type="EMBL" id="JAMKPW020000033">
    <property type="protein sequence ID" value="KAK8201938.1"/>
    <property type="molecule type" value="Genomic_DNA"/>
</dbReference>
<evidence type="ECO:0000313" key="2">
    <source>
        <dbReference type="Proteomes" id="UP001320706"/>
    </source>
</evidence>
<dbReference type="Proteomes" id="UP001320706">
    <property type="component" value="Unassembled WGS sequence"/>
</dbReference>
<gene>
    <name evidence="1" type="ORF">M8818_005463</name>
</gene>
<evidence type="ECO:0000313" key="1">
    <source>
        <dbReference type="EMBL" id="KAK8201938.1"/>
    </source>
</evidence>
<name>A0ACC3S846_9PEZI</name>
<protein>
    <submittedName>
        <fullName evidence="1">Uncharacterized protein</fullName>
    </submittedName>
</protein>